<evidence type="ECO:0000313" key="10">
    <source>
        <dbReference type="Proteomes" id="UP000194137"/>
    </source>
</evidence>
<evidence type="ECO:0000256" key="2">
    <source>
        <dbReference type="ARBA" id="ARBA00005417"/>
    </source>
</evidence>
<dbReference type="GO" id="GO:0005886">
    <property type="term" value="C:plasma membrane"/>
    <property type="evidence" value="ECO:0007669"/>
    <property type="project" value="UniProtKB-SubCell"/>
</dbReference>
<dbReference type="PROSITE" id="PS50929">
    <property type="entry name" value="ABC_TM1F"/>
    <property type="match status" value="1"/>
</dbReference>
<dbReference type="Gene3D" id="1.20.1560.10">
    <property type="entry name" value="ABC transporter type 1, transmembrane domain"/>
    <property type="match status" value="1"/>
</dbReference>
<dbReference type="InterPro" id="IPR050835">
    <property type="entry name" value="ABC_transporter_sub-D"/>
</dbReference>
<dbReference type="PANTHER" id="PTHR11384:SF59">
    <property type="entry name" value="LYSOSOMAL COBALAMIN TRANSPORTER ABCD4"/>
    <property type="match status" value="1"/>
</dbReference>
<dbReference type="GO" id="GO:0140359">
    <property type="term" value="F:ABC-type transporter activity"/>
    <property type="evidence" value="ECO:0007669"/>
    <property type="project" value="InterPro"/>
</dbReference>
<dbReference type="OrthoDB" id="9810134at2"/>
<evidence type="ECO:0000256" key="3">
    <source>
        <dbReference type="ARBA" id="ARBA00022448"/>
    </source>
</evidence>
<keyword evidence="8" id="KW-0472">Membrane</keyword>
<name>A0A1W6ZSY5_9HYPH</name>
<sequence>MDRIVLALRTFLRLALPYFRSEERWTARGLLAAVIGAELALVYVAVSVINWNARFFNALEGRDWDAFHAELIVFGFIIVGAILSGAAQYFFGQTLQIRWRRWLTANYVSQWMAQGRHYRVRVVAPNVDNIHLRIANDVYLFIQRTHELTTGLLGSIVALFSFAYILWGLSATTPIPGFADLKIPGWLIWAALTYAGIGTLIAHMIGWRLIPLNFNQQRYESDFRFAIVRAADHSEPIALMKGEPVEREELRHRFSNLVGNWTRLVATQTRLVGFIGGYAQASTVVPILIVSPAYLTGAIPLGSLMQAALAFPKVEGAFAFCISSYGKIAEWKAMVDRLWQFEEAMRAVDASRAHTTGAIAVARQPQESVDVSGISIRLPDGSVIAGLPSLSLRPGDRVMITGPSGSGKSTLFRALTGLWPAGSGRVVFPVDGDVLVMPQRPYFPLGTLRTAITYPQPDEELTDDGIVTALEDVGLPHLASRLDEEADWSVLLSGGEQQRVGIARALLRKPNVLLFDEPVATLGDASGRDLYKMLLDRLPDAVVMTIDRREVLREFHHKVVELEVEGTGLPHSRPDIRPLAIQPA</sequence>
<keyword evidence="4" id="KW-0812">Transmembrane</keyword>
<comment type="similarity">
    <text evidence="2">Belongs to the ABC transporter superfamily.</text>
</comment>
<evidence type="ECO:0000256" key="7">
    <source>
        <dbReference type="ARBA" id="ARBA00022989"/>
    </source>
</evidence>
<dbReference type="Gene3D" id="3.40.50.300">
    <property type="entry name" value="P-loop containing nucleotide triphosphate hydrolases"/>
    <property type="match status" value="1"/>
</dbReference>
<dbReference type="InterPro" id="IPR036640">
    <property type="entry name" value="ABC1_TM_sf"/>
</dbReference>
<dbReference type="Proteomes" id="UP000194137">
    <property type="component" value="Chromosome"/>
</dbReference>
<evidence type="ECO:0000256" key="5">
    <source>
        <dbReference type="ARBA" id="ARBA00022741"/>
    </source>
</evidence>
<dbReference type="KEGG" id="psin:CAK95_15900"/>
<dbReference type="EMBL" id="CP021112">
    <property type="protein sequence ID" value="ARQ00396.1"/>
    <property type="molecule type" value="Genomic_DNA"/>
</dbReference>
<evidence type="ECO:0000256" key="1">
    <source>
        <dbReference type="ARBA" id="ARBA00004651"/>
    </source>
</evidence>
<evidence type="ECO:0000256" key="4">
    <source>
        <dbReference type="ARBA" id="ARBA00022692"/>
    </source>
</evidence>
<dbReference type="SUPFAM" id="SSF90123">
    <property type="entry name" value="ABC transporter transmembrane region"/>
    <property type="match status" value="1"/>
</dbReference>
<accession>A0A1W6ZSY5</accession>
<evidence type="ECO:0000313" key="9">
    <source>
        <dbReference type="EMBL" id="ARQ00396.1"/>
    </source>
</evidence>
<dbReference type="PANTHER" id="PTHR11384">
    <property type="entry name" value="ATP-BINDING CASSETTE, SUB-FAMILY D MEMBER"/>
    <property type="match status" value="1"/>
</dbReference>
<dbReference type="CDD" id="cd03223">
    <property type="entry name" value="ABCD_peroxisomal_ALDP"/>
    <property type="match status" value="1"/>
</dbReference>
<dbReference type="InterPro" id="IPR011527">
    <property type="entry name" value="ABC1_TM_dom"/>
</dbReference>
<dbReference type="InterPro" id="IPR003439">
    <property type="entry name" value="ABC_transporter-like_ATP-bd"/>
</dbReference>
<keyword evidence="7" id="KW-1133">Transmembrane helix</keyword>
<dbReference type="InterPro" id="IPR017871">
    <property type="entry name" value="ABC_transporter-like_CS"/>
</dbReference>
<dbReference type="Pfam" id="PF00005">
    <property type="entry name" value="ABC_tran"/>
    <property type="match status" value="1"/>
</dbReference>
<dbReference type="InterPro" id="IPR003593">
    <property type="entry name" value="AAA+_ATPase"/>
</dbReference>
<keyword evidence="3" id="KW-0813">Transport</keyword>
<keyword evidence="5" id="KW-0547">Nucleotide-binding</keyword>
<dbReference type="InterPro" id="IPR027417">
    <property type="entry name" value="P-loop_NTPase"/>
</dbReference>
<dbReference type="RefSeq" id="WP_086088792.1">
    <property type="nucleotide sequence ID" value="NZ_CP021112.1"/>
</dbReference>
<keyword evidence="10" id="KW-1185">Reference proteome</keyword>
<dbReference type="GO" id="GO:0016887">
    <property type="term" value="F:ATP hydrolysis activity"/>
    <property type="evidence" value="ECO:0007669"/>
    <property type="project" value="InterPro"/>
</dbReference>
<dbReference type="AlphaFoldDB" id="A0A1W6ZSY5"/>
<keyword evidence="6" id="KW-0067">ATP-binding</keyword>
<dbReference type="GO" id="GO:0005524">
    <property type="term" value="F:ATP binding"/>
    <property type="evidence" value="ECO:0007669"/>
    <property type="project" value="UniProtKB-KW"/>
</dbReference>
<dbReference type="Pfam" id="PF06472">
    <property type="entry name" value="ABC_membrane_2"/>
    <property type="match status" value="1"/>
</dbReference>
<dbReference type="STRING" id="1235591.CAK95_15900"/>
<dbReference type="SUPFAM" id="SSF52540">
    <property type="entry name" value="P-loop containing nucleoside triphosphate hydrolases"/>
    <property type="match status" value="1"/>
</dbReference>
<evidence type="ECO:0000256" key="6">
    <source>
        <dbReference type="ARBA" id="ARBA00022840"/>
    </source>
</evidence>
<comment type="subcellular location">
    <subcellularLocation>
        <location evidence="1">Cell membrane</location>
        <topology evidence="1">Multi-pass membrane protein</topology>
    </subcellularLocation>
</comment>
<reference evidence="9 10" key="1">
    <citation type="submission" date="2017-05" db="EMBL/GenBank/DDBJ databases">
        <title>Full genome sequence of Pseudorhodoplanes sinuspersici.</title>
        <authorList>
            <person name="Dastgheib S.M.M."/>
            <person name="Shavandi M."/>
            <person name="Tirandaz H."/>
        </authorList>
    </citation>
    <scope>NUCLEOTIDE SEQUENCE [LARGE SCALE GENOMIC DNA]</scope>
    <source>
        <strain evidence="9 10">RIPI110</strain>
    </source>
</reference>
<gene>
    <name evidence="9" type="ORF">CAK95_15900</name>
</gene>
<dbReference type="PROSITE" id="PS00211">
    <property type="entry name" value="ABC_TRANSPORTER_1"/>
    <property type="match status" value="1"/>
</dbReference>
<evidence type="ECO:0000256" key="8">
    <source>
        <dbReference type="ARBA" id="ARBA00023136"/>
    </source>
</evidence>
<dbReference type="PROSITE" id="PS50893">
    <property type="entry name" value="ABC_TRANSPORTER_2"/>
    <property type="match status" value="1"/>
</dbReference>
<protein>
    <submittedName>
        <fullName evidence="9">Uncharacterized protein</fullName>
    </submittedName>
</protein>
<proteinExistence type="inferred from homology"/>
<organism evidence="9 10">
    <name type="scientific">Pseudorhodoplanes sinuspersici</name>
    <dbReference type="NCBI Taxonomy" id="1235591"/>
    <lineage>
        <taxon>Bacteria</taxon>
        <taxon>Pseudomonadati</taxon>
        <taxon>Pseudomonadota</taxon>
        <taxon>Alphaproteobacteria</taxon>
        <taxon>Hyphomicrobiales</taxon>
        <taxon>Pseudorhodoplanes</taxon>
    </lineage>
</organism>
<dbReference type="SMART" id="SM00382">
    <property type="entry name" value="AAA"/>
    <property type="match status" value="1"/>
</dbReference>